<feature type="transmembrane region" description="Helical" evidence="1">
    <location>
        <begin position="6"/>
        <end position="24"/>
    </location>
</feature>
<keyword evidence="1" id="KW-1133">Transmembrane helix</keyword>
<keyword evidence="3" id="KW-1185">Reference proteome</keyword>
<feature type="transmembrane region" description="Helical" evidence="1">
    <location>
        <begin position="115"/>
        <end position="136"/>
    </location>
</feature>
<evidence type="ECO:0000313" key="2">
    <source>
        <dbReference type="EMBL" id="NYT85474.1"/>
    </source>
</evidence>
<feature type="transmembrane region" description="Helical" evidence="1">
    <location>
        <begin position="148"/>
        <end position="171"/>
    </location>
</feature>
<name>A0A853H5T9_9BURK</name>
<keyword evidence="1" id="KW-0812">Transmembrane</keyword>
<dbReference type="EMBL" id="JACCEV010000002">
    <property type="protein sequence ID" value="NYT85474.1"/>
    <property type="molecule type" value="Genomic_DNA"/>
</dbReference>
<sequence length="180" mass="20353">MNLSFAVWTVIVLSLLTANLPFVVQRPFLVLPWTQAGEPQRPFWLQWVASLVFFGLLLGLAYAGFFMIGRAFFMASDLASVALFVGKLALVFGLTALLLAFPGWHNRSHDIHKSFLARLLEVLVFYGLVGTLGFAFEVNMGNAFSQTWEFYAVTLSLFLVLGYPGFVFRYLMRRPKRKSL</sequence>
<feature type="transmembrane region" description="Helical" evidence="1">
    <location>
        <begin position="44"/>
        <end position="69"/>
    </location>
</feature>
<dbReference type="OrthoDB" id="5785537at2"/>
<protein>
    <submittedName>
        <fullName evidence="2">DUF2818 family protein</fullName>
    </submittedName>
</protein>
<evidence type="ECO:0000313" key="3">
    <source>
        <dbReference type="Proteomes" id="UP000554144"/>
    </source>
</evidence>
<gene>
    <name evidence="2" type="ORF">H0A62_07660</name>
</gene>
<organism evidence="2 3">
    <name type="scientific">Pollutimonas harenae</name>
    <dbReference type="NCBI Taxonomy" id="657015"/>
    <lineage>
        <taxon>Bacteria</taxon>
        <taxon>Pseudomonadati</taxon>
        <taxon>Pseudomonadota</taxon>
        <taxon>Betaproteobacteria</taxon>
        <taxon>Burkholderiales</taxon>
        <taxon>Alcaligenaceae</taxon>
        <taxon>Pollutimonas</taxon>
    </lineage>
</organism>
<dbReference type="AlphaFoldDB" id="A0A853H5T9"/>
<accession>A0A853H5T9</accession>
<comment type="caution">
    <text evidence="2">The sequence shown here is derived from an EMBL/GenBank/DDBJ whole genome shotgun (WGS) entry which is preliminary data.</text>
</comment>
<reference evidence="2 3" key="1">
    <citation type="submission" date="2020-07" db="EMBL/GenBank/DDBJ databases">
        <title>Taxonomic revisions and descriptions of new bacterial species based on genomic comparisons in the high-G+C-content subgroup of the family Alcaligenaceae.</title>
        <authorList>
            <person name="Szabo A."/>
            <person name="Felfoldi T."/>
        </authorList>
    </citation>
    <scope>NUCLEOTIDE SEQUENCE [LARGE SCALE GENOMIC DNA]</scope>
    <source>
        <strain evidence="2 3">DSM 25667</strain>
    </source>
</reference>
<keyword evidence="1" id="KW-0472">Membrane</keyword>
<proteinExistence type="predicted"/>
<dbReference type="Proteomes" id="UP000554144">
    <property type="component" value="Unassembled WGS sequence"/>
</dbReference>
<feature type="transmembrane region" description="Helical" evidence="1">
    <location>
        <begin position="81"/>
        <end position="103"/>
    </location>
</feature>
<evidence type="ECO:0000256" key="1">
    <source>
        <dbReference type="SAM" id="Phobius"/>
    </source>
</evidence>
<dbReference type="InterPro" id="IPR016768">
    <property type="entry name" value="UCP019883"/>
</dbReference>
<dbReference type="Pfam" id="PF10993">
    <property type="entry name" value="DUF2818"/>
    <property type="match status" value="2"/>
</dbReference>